<dbReference type="OrthoDB" id="9805247at2"/>
<keyword evidence="2" id="KW-1185">Reference proteome</keyword>
<dbReference type="Pfam" id="PF06042">
    <property type="entry name" value="NTP_transf_6"/>
    <property type="match status" value="1"/>
</dbReference>
<keyword evidence="1" id="KW-0614">Plasmid</keyword>
<dbReference type="Proteomes" id="UP000094626">
    <property type="component" value="Plasmid pSA2"/>
</dbReference>
<evidence type="ECO:0000313" key="1">
    <source>
        <dbReference type="EMBL" id="AOR80790.1"/>
    </source>
</evidence>
<accession>A0A1D8AFB3</accession>
<dbReference type="EMBL" id="CP017077">
    <property type="protein sequence ID" value="AOR80790.1"/>
    <property type="molecule type" value="Genomic_DNA"/>
</dbReference>
<evidence type="ECO:0000313" key="2">
    <source>
        <dbReference type="Proteomes" id="UP000094626"/>
    </source>
</evidence>
<dbReference type="RefSeq" id="WP_037517261.1">
    <property type="nucleotide sequence ID" value="NZ_BSFC01000047.1"/>
</dbReference>
<protein>
    <recommendedName>
        <fullName evidence="3">Nitrate reductase</fullName>
    </recommendedName>
</protein>
<dbReference type="AlphaFoldDB" id="A0A1D8AFB3"/>
<proteinExistence type="predicted"/>
<organism evidence="1 2">
    <name type="scientific">Novosphingobium resinovorum</name>
    <dbReference type="NCBI Taxonomy" id="158500"/>
    <lineage>
        <taxon>Bacteria</taxon>
        <taxon>Pseudomonadati</taxon>
        <taxon>Pseudomonadota</taxon>
        <taxon>Alphaproteobacteria</taxon>
        <taxon>Sphingomonadales</taxon>
        <taxon>Sphingomonadaceae</taxon>
        <taxon>Novosphingobium</taxon>
    </lineage>
</organism>
<sequence>MDRVLCVSSILRADPHRWHLLGVVAALELPDCWIGAGFVRNAVWDHLHQRSAMPICGDVDVIWYDPRRADAIHDREFEALLRVSEPSIIWSVKNQARMHVRNGDAPYSSATDAMRFWPETATAIAARRTHAGDCEIAAPFGLHDMFDLVLRPTPRFEEDKRSIYEERIQSKSWRDAWPLLTRIEI</sequence>
<evidence type="ECO:0008006" key="3">
    <source>
        <dbReference type="Google" id="ProtNLM"/>
    </source>
</evidence>
<reference evidence="2" key="1">
    <citation type="journal article" date="2017" name="J. Biotechnol.">
        <title>Complete genome sequence of Novosphingobium resinovorum SA1, a versatile xenobiotic-degrading bacterium capable of utilizing sulfanilic acid.</title>
        <authorList>
            <person name="Hegedus B."/>
            <person name="Kos P.B."/>
            <person name="Balint B."/>
            <person name="Maroti G."/>
            <person name="Gan H.M."/>
            <person name="Perei K."/>
            <person name="Rakhely G."/>
        </authorList>
    </citation>
    <scope>NUCLEOTIDE SEQUENCE [LARGE SCALE GENOMIC DNA]</scope>
    <source>
        <strain evidence="2">SA1</strain>
    </source>
</reference>
<dbReference type="InterPro" id="IPR009267">
    <property type="entry name" value="NTP_transf_6"/>
</dbReference>
<dbReference type="PANTHER" id="PTHR39166">
    <property type="entry name" value="BLL1166 PROTEIN"/>
    <property type="match status" value="1"/>
</dbReference>
<dbReference type="KEGG" id="nre:BES08_28725"/>
<geneLocation type="plasmid" evidence="1 2">
    <name>pSA2</name>
</geneLocation>
<gene>
    <name evidence="1" type="ORF">BES08_28725</name>
</gene>
<name>A0A1D8AFB3_9SPHN</name>
<dbReference type="PANTHER" id="PTHR39166:SF1">
    <property type="entry name" value="BLL1166 PROTEIN"/>
    <property type="match status" value="1"/>
</dbReference>